<evidence type="ECO:0000256" key="1">
    <source>
        <dbReference type="PIRSR" id="PIRSR002703-1"/>
    </source>
</evidence>
<name>A9NMN2_PICSI</name>
<evidence type="ECO:0008006" key="4">
    <source>
        <dbReference type="Google" id="ProtNLM"/>
    </source>
</evidence>
<dbReference type="InterPro" id="IPR001938">
    <property type="entry name" value="Thaumatin"/>
</dbReference>
<feature type="disulfide bond" evidence="1">
    <location>
        <begin position="92"/>
        <end position="102"/>
    </location>
</feature>
<sequence>MVFFGSRSSHPTAGTAMFLITFVCFLYLGAAESPMAYKTIRVVNNCAFPVWPAIVGSTDLPPPQLRKLRAGESYSWKADPFWSGSVWGRTGCVFNSQGLGSCDSGDCGGNLQCEDDERTADIMAITKAEFELLGGIAKPDTYSVTLEKGYNLPMSVVPSYAANNISISRPCESMACTADANAVCPKKLQEKKKGSVVTVCKGHYDGYLPRSPAFSKAFQKACPRAFPYRSGTICPPSTASYTLTFCPRRRRSSP</sequence>
<dbReference type="PROSITE" id="PS51367">
    <property type="entry name" value="THAUMATIN_2"/>
    <property type="match status" value="1"/>
</dbReference>
<proteinExistence type="evidence at transcript level"/>
<feature type="disulfide bond" evidence="1">
    <location>
        <begin position="46"/>
        <end position="246"/>
    </location>
</feature>
<feature type="disulfide bond" evidence="1">
    <location>
        <begin position="107"/>
        <end position="113"/>
    </location>
</feature>
<dbReference type="Pfam" id="PF00314">
    <property type="entry name" value="Thaumatin"/>
    <property type="match status" value="1"/>
</dbReference>
<dbReference type="SUPFAM" id="SSF49870">
    <property type="entry name" value="Osmotin, thaumatin-like protein"/>
    <property type="match status" value="1"/>
</dbReference>
<evidence type="ECO:0000313" key="3">
    <source>
        <dbReference type="EMBL" id="ABK21893.1"/>
    </source>
</evidence>
<dbReference type="PIRSF" id="PIRSF002703">
    <property type="entry name" value="Thaumatin"/>
    <property type="match status" value="1"/>
</dbReference>
<keyword evidence="2" id="KW-1133">Transmembrane helix</keyword>
<evidence type="ECO:0000256" key="2">
    <source>
        <dbReference type="SAM" id="Phobius"/>
    </source>
</evidence>
<feature type="disulfide bond" evidence="1">
    <location>
        <begin position="176"/>
        <end position="222"/>
    </location>
</feature>
<dbReference type="PRINTS" id="PR00347">
    <property type="entry name" value="THAUMATIN"/>
</dbReference>
<keyword evidence="1" id="KW-1015">Disulfide bond</keyword>
<reference evidence="3" key="1">
    <citation type="journal article" date="2008" name="BMC Genomics">
        <title>A conifer genomics resource of 200,000 spruce (Picea spp.) ESTs and 6,464 high-quality, sequence-finished full-length cDNAs for Sitka spruce (Picea sitchensis).</title>
        <authorList>
            <person name="Ralph S.G."/>
            <person name="Chun H.J."/>
            <person name="Kolosova N."/>
            <person name="Cooper D."/>
            <person name="Oddy C."/>
            <person name="Ritland C.E."/>
            <person name="Kirkpatrick R."/>
            <person name="Moore R."/>
            <person name="Barber S."/>
            <person name="Holt R.A."/>
            <person name="Jones S.J."/>
            <person name="Marra M.A."/>
            <person name="Douglas C.J."/>
            <person name="Ritland K."/>
            <person name="Bohlmann J."/>
        </authorList>
    </citation>
    <scope>NUCLEOTIDE SEQUENCE</scope>
    <source>
        <tissue evidence="3">Bark</tissue>
    </source>
</reference>
<protein>
    <recommendedName>
        <fullName evidence="4">Thaumatin-like protein</fullName>
    </recommendedName>
</protein>
<dbReference type="EMBL" id="EF082536">
    <property type="protein sequence ID" value="ABK21893.1"/>
    <property type="molecule type" value="mRNA"/>
</dbReference>
<keyword evidence="2" id="KW-0472">Membrane</keyword>
<dbReference type="PANTHER" id="PTHR31048">
    <property type="entry name" value="OS03G0233200 PROTEIN"/>
    <property type="match status" value="1"/>
</dbReference>
<dbReference type="AlphaFoldDB" id="A9NMN2"/>
<dbReference type="InterPro" id="IPR037176">
    <property type="entry name" value="Osmotin/thaumatin-like_sf"/>
</dbReference>
<dbReference type="SMART" id="SM00205">
    <property type="entry name" value="THN"/>
    <property type="match status" value="1"/>
</dbReference>
<accession>A9NMN2</accession>
<dbReference type="Gene3D" id="2.60.110.10">
    <property type="entry name" value="Thaumatin"/>
    <property type="match status" value="1"/>
</dbReference>
<organism evidence="3">
    <name type="scientific">Picea sitchensis</name>
    <name type="common">Sitka spruce</name>
    <name type="synonym">Pinus sitchensis</name>
    <dbReference type="NCBI Taxonomy" id="3332"/>
    <lineage>
        <taxon>Eukaryota</taxon>
        <taxon>Viridiplantae</taxon>
        <taxon>Streptophyta</taxon>
        <taxon>Embryophyta</taxon>
        <taxon>Tracheophyta</taxon>
        <taxon>Spermatophyta</taxon>
        <taxon>Pinopsida</taxon>
        <taxon>Pinidae</taxon>
        <taxon>Conifers I</taxon>
        <taxon>Pinales</taxon>
        <taxon>Pinaceae</taxon>
        <taxon>Picea</taxon>
    </lineage>
</organism>
<feature type="transmembrane region" description="Helical" evidence="2">
    <location>
        <begin position="12"/>
        <end position="31"/>
    </location>
</feature>
<feature type="disulfide bond" evidence="1">
    <location>
        <begin position="184"/>
        <end position="200"/>
    </location>
</feature>
<keyword evidence="2" id="KW-0812">Transmembrane</keyword>